<sequence>MQKPCGNGGCQVFLDLRHPPTGPKANDKGGVLLRLTLLQQMEGFGVLPLSDVPTSLNQRKVNNAATFSDHNPGTSATLMVYLGHIVVTDLLYAWKPDFDLRHEYVGRKAYGRSCILYTWILD</sequence>
<evidence type="ECO:0000313" key="2">
    <source>
        <dbReference type="Proteomes" id="UP001345013"/>
    </source>
</evidence>
<dbReference type="Proteomes" id="UP001345013">
    <property type="component" value="Unassembled WGS sequence"/>
</dbReference>
<dbReference type="EMBL" id="JAVRRG010000025">
    <property type="protein sequence ID" value="KAK5095852.1"/>
    <property type="molecule type" value="Genomic_DNA"/>
</dbReference>
<proteinExistence type="predicted"/>
<name>A0ABR0KGH1_9EURO</name>
<keyword evidence="2" id="KW-1185">Reference proteome</keyword>
<protein>
    <submittedName>
        <fullName evidence="1">Uncharacterized protein</fullName>
    </submittedName>
</protein>
<reference evidence="1 2" key="1">
    <citation type="submission" date="2023-08" db="EMBL/GenBank/DDBJ databases">
        <title>Black Yeasts Isolated from many extreme environments.</title>
        <authorList>
            <person name="Coleine C."/>
            <person name="Stajich J.E."/>
            <person name="Selbmann L."/>
        </authorList>
    </citation>
    <scope>NUCLEOTIDE SEQUENCE [LARGE SCALE GENOMIC DNA]</scope>
    <source>
        <strain evidence="1 2">CCFEE 5885</strain>
    </source>
</reference>
<evidence type="ECO:0000313" key="1">
    <source>
        <dbReference type="EMBL" id="KAK5095852.1"/>
    </source>
</evidence>
<accession>A0ABR0KGH1</accession>
<organism evidence="1 2">
    <name type="scientific">Lithohypha guttulata</name>
    <dbReference type="NCBI Taxonomy" id="1690604"/>
    <lineage>
        <taxon>Eukaryota</taxon>
        <taxon>Fungi</taxon>
        <taxon>Dikarya</taxon>
        <taxon>Ascomycota</taxon>
        <taxon>Pezizomycotina</taxon>
        <taxon>Eurotiomycetes</taxon>
        <taxon>Chaetothyriomycetidae</taxon>
        <taxon>Chaetothyriales</taxon>
        <taxon>Trichomeriaceae</taxon>
        <taxon>Lithohypha</taxon>
    </lineage>
</organism>
<comment type="caution">
    <text evidence="1">The sequence shown here is derived from an EMBL/GenBank/DDBJ whole genome shotgun (WGS) entry which is preliminary data.</text>
</comment>
<gene>
    <name evidence="1" type="ORF">LTR24_002816</name>
</gene>